<keyword evidence="2" id="KW-0472">Membrane</keyword>
<feature type="transmembrane region" description="Helical" evidence="2">
    <location>
        <begin position="1330"/>
        <end position="1348"/>
    </location>
</feature>
<feature type="transmembrane region" description="Helical" evidence="2">
    <location>
        <begin position="89"/>
        <end position="109"/>
    </location>
</feature>
<feature type="transmembrane region" description="Helical" evidence="2">
    <location>
        <begin position="427"/>
        <end position="453"/>
    </location>
</feature>
<feature type="transmembrane region" description="Helical" evidence="2">
    <location>
        <begin position="382"/>
        <end position="407"/>
    </location>
</feature>
<feature type="transmembrane region" description="Helical" evidence="2">
    <location>
        <begin position="176"/>
        <end position="199"/>
    </location>
</feature>
<feature type="region of interest" description="Disordered" evidence="1">
    <location>
        <begin position="981"/>
        <end position="1051"/>
    </location>
</feature>
<feature type="transmembrane region" description="Helical" evidence="2">
    <location>
        <begin position="130"/>
        <end position="156"/>
    </location>
</feature>
<reference evidence="3 4" key="1">
    <citation type="journal article" date="2022" name="bioRxiv">
        <title>Genomics of Preaxostyla Flagellates Illuminates Evolutionary Transitions and the Path Towards Mitochondrial Loss.</title>
        <authorList>
            <person name="Novak L.V.F."/>
            <person name="Treitli S.C."/>
            <person name="Pyrih J."/>
            <person name="Halakuc P."/>
            <person name="Pipaliya S.V."/>
            <person name="Vacek V."/>
            <person name="Brzon O."/>
            <person name="Soukal P."/>
            <person name="Eme L."/>
            <person name="Dacks J.B."/>
            <person name="Karnkowska A."/>
            <person name="Elias M."/>
            <person name="Hampl V."/>
        </authorList>
    </citation>
    <scope>NUCLEOTIDE SEQUENCE [LARGE SCALE GENOMIC DNA]</scope>
    <source>
        <strain evidence="3">NAU3</strain>
        <tissue evidence="3">Gut</tissue>
    </source>
</reference>
<dbReference type="Proteomes" id="UP001281761">
    <property type="component" value="Unassembled WGS sequence"/>
</dbReference>
<dbReference type="EMBL" id="JARBJD010000002">
    <property type="protein sequence ID" value="KAK2964608.1"/>
    <property type="molecule type" value="Genomic_DNA"/>
</dbReference>
<comment type="caution">
    <text evidence="3">The sequence shown here is derived from an EMBL/GenBank/DDBJ whole genome shotgun (WGS) entry which is preliminary data.</text>
</comment>
<evidence type="ECO:0000256" key="2">
    <source>
        <dbReference type="SAM" id="Phobius"/>
    </source>
</evidence>
<feature type="compositionally biased region" description="Low complexity" evidence="1">
    <location>
        <begin position="549"/>
        <end position="564"/>
    </location>
</feature>
<feature type="transmembrane region" description="Helical" evidence="2">
    <location>
        <begin position="1166"/>
        <end position="1185"/>
    </location>
</feature>
<sequence>MQSDDDVIHPKSLGTPKHETKISTTILLSKLMLGFVIPEDSFDSVSSIIKIRKTTTRPGVLKASSTPSIFWEYLAIMLAHSVSSLVDDLLFLICSIPCVLSLVFIPSLVRELSHPSQGSLRRTKAAFRVLCRLLLSIPIFLELLIELCLVFPAPFVLIDLFRAPAKDRRKIISFHFFRLILSIIAVALSPFFLIGLYRLPSLIQKIKRTQWSLLLYPSHTAPQSHTSLFIVPLIIIKTELNILVDIPFAILFLGSLVMIYRVPIIIKSVFSGKLTTTIGTITSRRLIVFLNFTHSIQDLPFIVFIPFLLWRIPNTFRNISLTQSLSFSSTRSSILWKEFQQLGKDIGCILLLPILLITVWRIPSLHRAILSARNSSSIHRAVFHETAILFRYLPSALALGLLFFLVPWRIPTFIHHLRQFPSSINDYHFFLVAYACIILDYLCLPFAPLFLLFPHQFKWFLRHRNEQHVLTPRKRFDYASDPKVNERFDINIAFHPIASSQIKRELPLSRDQSVVGDLDTPTSQSSFSHSTSLTRFYSSSSSHFRHDSAPSSISTCPSPTPSVSQVEPNDHPRLSPSPLEDSSSFFPLFLFYPNINYVYTLRKIASDLLFVVEVLVIFVTIISAPPYVGDVKKLRAKSKGSKHSTAVFTDGLYQVTHDRFFKAVLSLAHIALIPFSILSFPLIPVFRLLQLRLNINPRNVPFKVQKEPPLIFNTASQLQRDITLDILPLLDNPDDAIQLSPYAIIPKLFSQNVPHLNSLYSCLHIITTTIRTFRYRTPEGLQAYTHSFYIVPGILFLRCAEVAFIDLFWNAPLFVLFTILSLLLVLINDIGVLLASLFVPVYFLATFGQPLSDRLFFRHQPAFEHLHTFRAVRKWIVRAFGHLTFQSRTEPPKLSTSGNSLVSKAKKKADKTELRNSVVAYSTYAKNEVIHWMLNQFPKTRAPKDVKNQADPPEAINSPVQSVIPNITDLDQSVEMRTMNTQHLHQSESASELRSSHSDGDFETSTFQSNSTYSGNSDDSSEETRQTESEDEDSDDWTVVMTDISPPSTPSFELRHIPLTSKILEVGGTLPTPLSTPSLIYLSQPGQVQQPLVHQLHTIAPILCILSNPIDNTKSFPSSLKAMVKALIGFITSKNRSYRNTNWIGGKRLSLGNKNLATFMVRRPTLLFVLRTITQLVILPLWLALEAAVMISPVFISGYLLFLQSSSGSESFFYIISRVLLTIISFKESWVIYFLQILIAASCAGSIQIQHNLLRDIFTSFHPFHAFELFLLFLLSIVKYIFEAYHFPLMFVLRWFCRPTIFHRLIRLFTSLLWSLLPIIIGVVSFGISSFIVTIPIAIVLFVYSLIVPY</sequence>
<accession>A0ABQ9YLH6</accession>
<keyword evidence="2" id="KW-1133">Transmembrane helix</keyword>
<keyword evidence="4" id="KW-1185">Reference proteome</keyword>
<feature type="compositionally biased region" description="Polar residues" evidence="1">
    <location>
        <begin position="1003"/>
        <end position="1016"/>
    </location>
</feature>
<feature type="transmembrane region" description="Helical" evidence="2">
    <location>
        <begin position="608"/>
        <end position="628"/>
    </location>
</feature>
<evidence type="ECO:0000256" key="1">
    <source>
        <dbReference type="SAM" id="MobiDB-lite"/>
    </source>
</evidence>
<name>A0ABQ9YLH6_9EUKA</name>
<feature type="transmembrane region" description="Helical" evidence="2">
    <location>
        <begin position="342"/>
        <end position="362"/>
    </location>
</feature>
<protein>
    <submittedName>
        <fullName evidence="3">Uncharacterized protein</fullName>
    </submittedName>
</protein>
<feature type="transmembrane region" description="Helical" evidence="2">
    <location>
        <begin position="1191"/>
        <end position="1217"/>
    </location>
</feature>
<feature type="region of interest" description="Disordered" evidence="1">
    <location>
        <begin position="943"/>
        <end position="965"/>
    </location>
</feature>
<feature type="transmembrane region" description="Helical" evidence="2">
    <location>
        <begin position="1305"/>
        <end position="1324"/>
    </location>
</feature>
<feature type="region of interest" description="Disordered" evidence="1">
    <location>
        <begin position="548"/>
        <end position="578"/>
    </location>
</feature>
<feature type="transmembrane region" description="Helical" evidence="2">
    <location>
        <begin position="211"/>
        <end position="236"/>
    </location>
</feature>
<feature type="transmembrane region" description="Helical" evidence="2">
    <location>
        <begin position="815"/>
        <end position="845"/>
    </location>
</feature>
<evidence type="ECO:0000313" key="4">
    <source>
        <dbReference type="Proteomes" id="UP001281761"/>
    </source>
</evidence>
<organism evidence="3 4">
    <name type="scientific">Blattamonas nauphoetae</name>
    <dbReference type="NCBI Taxonomy" id="2049346"/>
    <lineage>
        <taxon>Eukaryota</taxon>
        <taxon>Metamonada</taxon>
        <taxon>Preaxostyla</taxon>
        <taxon>Oxymonadida</taxon>
        <taxon>Blattamonas</taxon>
    </lineage>
</organism>
<evidence type="ECO:0000313" key="3">
    <source>
        <dbReference type="EMBL" id="KAK2964608.1"/>
    </source>
</evidence>
<keyword evidence="2" id="KW-0812">Transmembrane</keyword>
<feature type="transmembrane region" description="Helical" evidence="2">
    <location>
        <begin position="667"/>
        <end position="689"/>
    </location>
</feature>
<feature type="transmembrane region" description="Helical" evidence="2">
    <location>
        <begin position="242"/>
        <end position="266"/>
    </location>
</feature>
<gene>
    <name evidence="3" type="ORF">BLNAU_525</name>
</gene>
<feature type="transmembrane region" description="Helical" evidence="2">
    <location>
        <begin position="1229"/>
        <end position="1249"/>
    </location>
</feature>
<proteinExistence type="predicted"/>
<feature type="transmembrane region" description="Helical" evidence="2">
    <location>
        <begin position="1269"/>
        <end position="1293"/>
    </location>
</feature>
<feature type="transmembrane region" description="Helical" evidence="2">
    <location>
        <begin position="286"/>
        <end position="310"/>
    </location>
</feature>